<name>X0V4H5_9ZZZZ</name>
<keyword evidence="1" id="KW-0732">Signal</keyword>
<feature type="non-terminal residue" evidence="2">
    <location>
        <position position="273"/>
    </location>
</feature>
<evidence type="ECO:0000313" key="2">
    <source>
        <dbReference type="EMBL" id="GAG07413.1"/>
    </source>
</evidence>
<dbReference type="AlphaFoldDB" id="X0V4H5"/>
<evidence type="ECO:0000256" key="1">
    <source>
        <dbReference type="ARBA" id="ARBA00022729"/>
    </source>
</evidence>
<dbReference type="PANTHER" id="PTHR44103:SF1">
    <property type="entry name" value="PROPROTEIN CONVERTASE P"/>
    <property type="match status" value="1"/>
</dbReference>
<accession>X0V4H5</accession>
<feature type="non-terminal residue" evidence="2">
    <location>
        <position position="1"/>
    </location>
</feature>
<proteinExistence type="predicted"/>
<dbReference type="Pfam" id="PF13517">
    <property type="entry name" value="FG-GAP_3"/>
    <property type="match status" value="1"/>
</dbReference>
<evidence type="ECO:0008006" key="3">
    <source>
        <dbReference type="Google" id="ProtNLM"/>
    </source>
</evidence>
<dbReference type="EMBL" id="BARS01020449">
    <property type="protein sequence ID" value="GAG07413.1"/>
    <property type="molecule type" value="Genomic_DNA"/>
</dbReference>
<dbReference type="Gene3D" id="2.130.10.130">
    <property type="entry name" value="Integrin alpha, N-terminal"/>
    <property type="match status" value="1"/>
</dbReference>
<dbReference type="PANTHER" id="PTHR44103">
    <property type="entry name" value="PROPROTEIN CONVERTASE P"/>
    <property type="match status" value="1"/>
</dbReference>
<comment type="caution">
    <text evidence="2">The sequence shown here is derived from an EMBL/GenBank/DDBJ whole genome shotgun (WGS) entry which is preliminary data.</text>
</comment>
<dbReference type="SUPFAM" id="SSF69318">
    <property type="entry name" value="Integrin alpha N-terminal domain"/>
    <property type="match status" value="1"/>
</dbReference>
<gene>
    <name evidence="2" type="ORF">S01H1_32973</name>
</gene>
<dbReference type="InterPro" id="IPR028994">
    <property type="entry name" value="Integrin_alpha_N"/>
</dbReference>
<reference evidence="2" key="1">
    <citation type="journal article" date="2014" name="Front. Microbiol.">
        <title>High frequency of phylogenetically diverse reductive dehalogenase-homologous genes in deep subseafloor sedimentary metagenomes.</title>
        <authorList>
            <person name="Kawai M."/>
            <person name="Futagami T."/>
            <person name="Toyoda A."/>
            <person name="Takaki Y."/>
            <person name="Nishi S."/>
            <person name="Hori S."/>
            <person name="Arai W."/>
            <person name="Tsubouchi T."/>
            <person name="Morono Y."/>
            <person name="Uchiyama I."/>
            <person name="Ito T."/>
            <person name="Fujiyama A."/>
            <person name="Inagaki F."/>
            <person name="Takami H."/>
        </authorList>
    </citation>
    <scope>NUCLEOTIDE SEQUENCE</scope>
    <source>
        <strain evidence="2">Expedition CK06-06</strain>
    </source>
</reference>
<protein>
    <recommendedName>
        <fullName evidence="3">Fibronectin type-III domain-containing protein</fullName>
    </recommendedName>
</protein>
<organism evidence="2">
    <name type="scientific">marine sediment metagenome</name>
    <dbReference type="NCBI Taxonomy" id="412755"/>
    <lineage>
        <taxon>unclassified sequences</taxon>
        <taxon>metagenomes</taxon>
        <taxon>ecological metagenomes</taxon>
    </lineage>
</organism>
<sequence>VYRNNGGGTFSSVWNSAGEKNTWSLAWADFDNDGLADLAAGNYNDKNTVYRNNGSETFTLIWESAEFEKTAAVAWADFDNDGKLDCACANDGQANRIYRGVLMGTNQPPSSPAGLEASFKYGAVSSTITFKWDAAVYDAGLSSAGVYYAIAAATSPMQLSNDKLSVIYPSSATFSTFTLTWTGGSPLLGNYLRPAYKLWPGDAEKKHGVLLSSTPNAGAVLMNTTYYFRVRSIDSGLMQSTWSVESTLLTLAIPVSEARVYEVFPESATINWQ</sequence>
<dbReference type="InterPro" id="IPR013517">
    <property type="entry name" value="FG-GAP"/>
</dbReference>